<dbReference type="NCBIfam" id="TIGR00005">
    <property type="entry name" value="rluA_subfam"/>
    <property type="match status" value="1"/>
</dbReference>
<dbReference type="PANTHER" id="PTHR21600">
    <property type="entry name" value="MITOCHONDRIAL RNA PSEUDOURIDINE SYNTHASE"/>
    <property type="match status" value="1"/>
</dbReference>
<evidence type="ECO:0000256" key="1">
    <source>
        <dbReference type="ARBA" id="ARBA00000073"/>
    </source>
</evidence>
<dbReference type="InterPro" id="IPR006145">
    <property type="entry name" value="PsdUridine_synth_RsuA/RluA"/>
</dbReference>
<comment type="function">
    <text evidence="6">Responsible for synthesis of pseudouridine from uracil.</text>
</comment>
<dbReference type="Proteomes" id="UP000823634">
    <property type="component" value="Unassembled WGS sequence"/>
</dbReference>
<evidence type="ECO:0000313" key="8">
    <source>
        <dbReference type="EMBL" id="MBO8426687.1"/>
    </source>
</evidence>
<dbReference type="GO" id="GO:0140098">
    <property type="term" value="F:catalytic activity, acting on RNA"/>
    <property type="evidence" value="ECO:0007669"/>
    <property type="project" value="UniProtKB-ARBA"/>
</dbReference>
<dbReference type="Gene3D" id="3.10.290.10">
    <property type="entry name" value="RNA-binding S4 domain"/>
    <property type="match status" value="1"/>
</dbReference>
<dbReference type="AlphaFoldDB" id="A0A9D9DGT9"/>
<comment type="caution">
    <text evidence="8">The sequence shown here is derived from an EMBL/GenBank/DDBJ whole genome shotgun (WGS) entry which is preliminary data.</text>
</comment>
<protein>
    <recommendedName>
        <fullName evidence="6">Pseudouridine synthase</fullName>
        <ecNumber evidence="6">5.4.99.-</ecNumber>
    </recommendedName>
</protein>
<dbReference type="EC" id="5.4.99.-" evidence="6"/>
<organism evidence="8 9">
    <name type="scientific">Candidatus Alloenteromonas pullistercoris</name>
    <dbReference type="NCBI Taxonomy" id="2840785"/>
    <lineage>
        <taxon>Bacteria</taxon>
        <taxon>Bacillati</taxon>
        <taxon>Bacillota</taxon>
        <taxon>Bacillota incertae sedis</taxon>
        <taxon>Candidatus Alloenteromonas</taxon>
    </lineage>
</organism>
<accession>A0A9D9DGT9</accession>
<proteinExistence type="inferred from homology"/>
<comment type="similarity">
    <text evidence="2 6">Belongs to the pseudouridine synthase RluA family.</text>
</comment>
<evidence type="ECO:0000256" key="4">
    <source>
        <dbReference type="PIRSR" id="PIRSR606225-1"/>
    </source>
</evidence>
<dbReference type="CDD" id="cd02869">
    <property type="entry name" value="PseudoU_synth_RluA_like"/>
    <property type="match status" value="1"/>
</dbReference>
<dbReference type="InterPro" id="IPR050188">
    <property type="entry name" value="RluA_PseudoU_synthase"/>
</dbReference>
<reference evidence="8" key="2">
    <citation type="journal article" date="2021" name="PeerJ">
        <title>Extensive microbial diversity within the chicken gut microbiome revealed by metagenomics and culture.</title>
        <authorList>
            <person name="Gilroy R."/>
            <person name="Ravi A."/>
            <person name="Getino M."/>
            <person name="Pursley I."/>
            <person name="Horton D.L."/>
            <person name="Alikhan N.F."/>
            <person name="Baker D."/>
            <person name="Gharbi K."/>
            <person name="Hall N."/>
            <person name="Watson M."/>
            <person name="Adriaenssens E.M."/>
            <person name="Foster-Nyarko E."/>
            <person name="Jarju S."/>
            <person name="Secka A."/>
            <person name="Antonio M."/>
            <person name="Oren A."/>
            <person name="Chaudhuri R.R."/>
            <person name="La Ragione R."/>
            <person name="Hildebrand F."/>
            <person name="Pallen M.J."/>
        </authorList>
    </citation>
    <scope>NUCLEOTIDE SEQUENCE</scope>
    <source>
        <strain evidence="8">17113</strain>
    </source>
</reference>
<feature type="active site" evidence="4">
    <location>
        <position position="145"/>
    </location>
</feature>
<evidence type="ECO:0000256" key="3">
    <source>
        <dbReference type="ARBA" id="ARBA00023235"/>
    </source>
</evidence>
<evidence type="ECO:0000256" key="6">
    <source>
        <dbReference type="RuleBase" id="RU362028"/>
    </source>
</evidence>
<evidence type="ECO:0000256" key="5">
    <source>
        <dbReference type="PROSITE-ProRule" id="PRU00182"/>
    </source>
</evidence>
<dbReference type="EMBL" id="JADINA010000033">
    <property type="protein sequence ID" value="MBO8426687.1"/>
    <property type="molecule type" value="Genomic_DNA"/>
</dbReference>
<name>A0A9D9DGT9_9FIRM</name>
<gene>
    <name evidence="8" type="ORF">IAC61_05175</name>
</gene>
<dbReference type="PROSITE" id="PS50889">
    <property type="entry name" value="S4"/>
    <property type="match status" value="1"/>
</dbReference>
<comment type="catalytic activity">
    <reaction evidence="1 6">
        <text>a uridine in RNA = a pseudouridine in RNA</text>
        <dbReference type="Rhea" id="RHEA:48348"/>
        <dbReference type="Rhea" id="RHEA-COMP:12068"/>
        <dbReference type="Rhea" id="RHEA-COMP:12069"/>
        <dbReference type="ChEBI" id="CHEBI:65314"/>
        <dbReference type="ChEBI" id="CHEBI:65315"/>
    </reaction>
</comment>
<dbReference type="InterPro" id="IPR036986">
    <property type="entry name" value="S4_RNA-bd_sf"/>
</dbReference>
<keyword evidence="5" id="KW-0694">RNA-binding</keyword>
<dbReference type="GO" id="GO:0003723">
    <property type="term" value="F:RNA binding"/>
    <property type="evidence" value="ECO:0007669"/>
    <property type="project" value="UniProtKB-KW"/>
</dbReference>
<dbReference type="GO" id="GO:0008324">
    <property type="term" value="F:monoatomic cation transmembrane transporter activity"/>
    <property type="evidence" value="ECO:0007669"/>
    <property type="project" value="InterPro"/>
</dbReference>
<keyword evidence="3 6" id="KW-0413">Isomerase</keyword>
<feature type="domain" description="RCK C-terminal" evidence="7">
    <location>
        <begin position="1"/>
        <end position="77"/>
    </location>
</feature>
<dbReference type="GO" id="GO:0009982">
    <property type="term" value="F:pseudouridine synthase activity"/>
    <property type="evidence" value="ECO:0007669"/>
    <property type="project" value="InterPro"/>
</dbReference>
<dbReference type="Pfam" id="PF00849">
    <property type="entry name" value="PseudoU_synth_2"/>
    <property type="match status" value="1"/>
</dbReference>
<dbReference type="GO" id="GO:0006813">
    <property type="term" value="P:potassium ion transport"/>
    <property type="evidence" value="ECO:0007669"/>
    <property type="project" value="InterPro"/>
</dbReference>
<reference evidence="8" key="1">
    <citation type="submission" date="2020-10" db="EMBL/GenBank/DDBJ databases">
        <authorList>
            <person name="Gilroy R."/>
        </authorList>
    </citation>
    <scope>NUCLEOTIDE SEQUENCE</scope>
    <source>
        <strain evidence="8">17113</strain>
    </source>
</reference>
<evidence type="ECO:0000259" key="7">
    <source>
        <dbReference type="PROSITE" id="PS51202"/>
    </source>
</evidence>
<dbReference type="InterPro" id="IPR020103">
    <property type="entry name" value="PsdUridine_synth_cat_dom_sf"/>
</dbReference>
<dbReference type="GO" id="GO:0000455">
    <property type="term" value="P:enzyme-directed rRNA pseudouridine synthesis"/>
    <property type="evidence" value="ECO:0007669"/>
    <property type="project" value="TreeGrafter"/>
</dbReference>
<sequence>MKEIVVSASSNGQKIEKFVRKYLSEAPLGYIYKAFRKKDIKVNGHWVKKDFVIHENDVVRIYVTDKQLEDFKKPRPVTPKPFPYRIAYEDENVLIVDKPKGVLTYGDKTGVRETLGNAVLDYLCLKGEFDPTSASFVPSPAHRLDRNTSGLICYGKTDAGLKALTELFKTRVGVEKYYLALVKGHFDGDGGDIDIPLGKDPNSGRAFPLALDKGGKTAKTHYDVVQELPRFSLLRVRLETGRTHQIRVHFACIGHPLLGDDKYGDFALNKEIESLTGLDSQFLHAHELSFGELSGPLAGLTNTNICSDLPAELRAVIAKLS</sequence>
<dbReference type="InterPro" id="IPR006037">
    <property type="entry name" value="RCK_C"/>
</dbReference>
<dbReference type="PROSITE" id="PS51202">
    <property type="entry name" value="RCK_C"/>
    <property type="match status" value="1"/>
</dbReference>
<dbReference type="Gene3D" id="3.30.2350.10">
    <property type="entry name" value="Pseudouridine synthase"/>
    <property type="match status" value="1"/>
</dbReference>
<evidence type="ECO:0000256" key="2">
    <source>
        <dbReference type="ARBA" id="ARBA00010876"/>
    </source>
</evidence>
<dbReference type="PANTHER" id="PTHR21600:SF92">
    <property type="entry name" value="RIBOSOMAL LARGE SUBUNIT PSEUDOURIDINE SYNTHASE C"/>
    <property type="match status" value="1"/>
</dbReference>
<dbReference type="InterPro" id="IPR006225">
    <property type="entry name" value="PsdUridine_synth_RluC/D"/>
</dbReference>
<dbReference type="SUPFAM" id="SSF55120">
    <property type="entry name" value="Pseudouridine synthase"/>
    <property type="match status" value="1"/>
</dbReference>
<evidence type="ECO:0000313" key="9">
    <source>
        <dbReference type="Proteomes" id="UP000823634"/>
    </source>
</evidence>